<accession>A0A9Q8VGQ5</accession>
<keyword evidence="2" id="KW-1185">Reference proteome</keyword>
<dbReference type="GeneID" id="72071857"/>
<evidence type="ECO:0000313" key="1">
    <source>
        <dbReference type="EMBL" id="UNI24139.1"/>
    </source>
</evidence>
<dbReference type="EMBL" id="CP086363">
    <property type="protein sequence ID" value="UNI24139.1"/>
    <property type="molecule type" value="Genomic_DNA"/>
</dbReference>
<sequence>MATNPTKRARTDDPVEAAQMQCFVTPLLEYLATDRAPIPDDEALLASVGIEGPQFDEDWTHEDEQRLMVEWRTMTEYTAMQALPRLHEPLRDVWRIAVHVMHRTPIGIISLDARLCYGDVSSPSWTPSFCVALGKLMLHPFWRYDYKELVRAVQFAVACRTGERGAWFFLPDKTCSYRVSMSIAFAAAHDPRTACQVVDDIIQEQTPPSEVLFFSHLGAYIAQQHRPAAPTGEAHAHMRNLHVRTEDLENIARALNTFRPAGVPLAAHTDLYHAAYLSSLDVQPPFSDDRIREMHEVAWLEQLRIVVMYERLLGEQAEADDAGPGVDEDLVRATDALLGLPSEEAPAAPLDTDAGAPVVQQNRARAPSWLTEEVQYMPRHRQHNVDQDYYDD</sequence>
<proteinExistence type="predicted"/>
<dbReference type="OrthoDB" id="4754366at2759"/>
<gene>
    <name evidence="1" type="ORF">JDV02_009912</name>
</gene>
<dbReference type="RefSeq" id="XP_047847620.1">
    <property type="nucleotide sequence ID" value="XM_047991608.1"/>
</dbReference>
<dbReference type="KEGG" id="ptkz:JDV02_009912"/>
<reference evidence="1" key="1">
    <citation type="submission" date="2021-11" db="EMBL/GenBank/DDBJ databases">
        <title>Purpureocillium_takamizusanense_genome.</title>
        <authorList>
            <person name="Nguyen N.-H."/>
        </authorList>
    </citation>
    <scope>NUCLEOTIDE SEQUENCE</scope>
    <source>
        <strain evidence="1">PT3</strain>
    </source>
</reference>
<protein>
    <submittedName>
        <fullName evidence="1">Uncharacterized protein</fullName>
    </submittedName>
</protein>
<organism evidence="1 2">
    <name type="scientific">Purpureocillium takamizusanense</name>
    <dbReference type="NCBI Taxonomy" id="2060973"/>
    <lineage>
        <taxon>Eukaryota</taxon>
        <taxon>Fungi</taxon>
        <taxon>Dikarya</taxon>
        <taxon>Ascomycota</taxon>
        <taxon>Pezizomycotina</taxon>
        <taxon>Sordariomycetes</taxon>
        <taxon>Hypocreomycetidae</taxon>
        <taxon>Hypocreales</taxon>
        <taxon>Ophiocordycipitaceae</taxon>
        <taxon>Purpureocillium</taxon>
    </lineage>
</organism>
<name>A0A9Q8VGQ5_9HYPO</name>
<dbReference type="Proteomes" id="UP000829364">
    <property type="component" value="Chromosome 10"/>
</dbReference>
<evidence type="ECO:0000313" key="2">
    <source>
        <dbReference type="Proteomes" id="UP000829364"/>
    </source>
</evidence>
<dbReference type="AlphaFoldDB" id="A0A9Q8VGQ5"/>